<reference evidence="1" key="1">
    <citation type="submission" date="2015-04" db="EMBL/GenBank/DDBJ databases">
        <authorList>
            <person name="Syromyatnikov M.Y."/>
            <person name="Popov V.N."/>
        </authorList>
    </citation>
    <scope>NUCLEOTIDE SEQUENCE</scope>
    <source>
        <strain evidence="1">MO-1</strain>
    </source>
</reference>
<organism evidence="1">
    <name type="scientific">Magnetococcus massalia (strain MO-1)</name>
    <dbReference type="NCBI Taxonomy" id="451514"/>
    <lineage>
        <taxon>Bacteria</taxon>
        <taxon>Pseudomonadati</taxon>
        <taxon>Pseudomonadota</taxon>
        <taxon>Magnetococcia</taxon>
        <taxon>Magnetococcales</taxon>
        <taxon>Magnetococcaceae</taxon>
        <taxon>Magnetococcus</taxon>
    </lineage>
</organism>
<gene>
    <name evidence="1" type="ORF">MAGMO_1980</name>
</gene>
<name>A0A1S7LID6_MAGMO</name>
<evidence type="ECO:0000313" key="1">
    <source>
        <dbReference type="EMBL" id="CRH06153.1"/>
    </source>
</evidence>
<accession>A0A1S7LID6</accession>
<protein>
    <recommendedName>
        <fullName evidence="2">DUF1835 domain-containing protein</fullName>
    </recommendedName>
</protein>
<evidence type="ECO:0008006" key="2">
    <source>
        <dbReference type="Google" id="ProtNLM"/>
    </source>
</evidence>
<proteinExistence type="predicted"/>
<sequence length="325" mass="37211">MNKDLIALNITNGSVAVDLLEKGGIQGDMLSWDDVLYEGPVSNGLDLSTLSLQRAEYIYRCGFGELESINNSFIERDSLLESCNQFLEVTLWFEHDLYDQLQLLQVLSELHRLNHEQVMLVQSDHYLGWMTPEMMMPLAKTKKAVADDLYLLAQIAWQAFRSQLPYDWAKLLQRDTSAMPFLEGAVLRHLEQYPHPQNGLNRTQQQILEAVVQGSSHPGLLFKTCLEREERQFMGDASFFLNVRDLVQGDALALDSGGSFQCSSPSTPKEQFLGQKLMLTSFGQALLNNEEDWIEQRGIERWFGGVHMTSDIYWRWDPEARTLIQ</sequence>
<dbReference type="EMBL" id="LO017727">
    <property type="protein sequence ID" value="CRH06153.1"/>
    <property type="molecule type" value="Genomic_DNA"/>
</dbReference>
<dbReference type="AlphaFoldDB" id="A0A1S7LID6"/>